<feature type="transmembrane region" description="Helical" evidence="6">
    <location>
        <begin position="63"/>
        <end position="86"/>
    </location>
</feature>
<name>A0A495QW84_9EURY</name>
<feature type="transmembrane region" description="Helical" evidence="6">
    <location>
        <begin position="181"/>
        <end position="202"/>
    </location>
</feature>
<feature type="domain" description="Major facilitator superfamily (MFS) profile" evidence="7">
    <location>
        <begin position="24"/>
        <end position="411"/>
    </location>
</feature>
<dbReference type="InterPro" id="IPR020846">
    <property type="entry name" value="MFS_dom"/>
</dbReference>
<dbReference type="GO" id="GO:0005886">
    <property type="term" value="C:plasma membrane"/>
    <property type="evidence" value="ECO:0007669"/>
    <property type="project" value="UniProtKB-SubCell"/>
</dbReference>
<gene>
    <name evidence="8" type="ORF">BDK61_3999</name>
</gene>
<comment type="subcellular location">
    <subcellularLocation>
        <location evidence="1">Cell membrane</location>
        <topology evidence="1">Multi-pass membrane protein</topology>
    </subcellularLocation>
</comment>
<dbReference type="AlphaFoldDB" id="A0A495QW84"/>
<dbReference type="PROSITE" id="PS50850">
    <property type="entry name" value="MFS"/>
    <property type="match status" value="1"/>
</dbReference>
<organism evidence="8 9">
    <name type="scientific">Haloarcula quadrata</name>
    <dbReference type="NCBI Taxonomy" id="182779"/>
    <lineage>
        <taxon>Archaea</taxon>
        <taxon>Methanobacteriati</taxon>
        <taxon>Methanobacteriota</taxon>
        <taxon>Stenosarchaea group</taxon>
        <taxon>Halobacteria</taxon>
        <taxon>Halobacteriales</taxon>
        <taxon>Haloarculaceae</taxon>
        <taxon>Haloarcula</taxon>
    </lineage>
</organism>
<feature type="transmembrane region" description="Helical" evidence="6">
    <location>
        <begin position="357"/>
        <end position="376"/>
    </location>
</feature>
<feature type="transmembrane region" description="Helical" evidence="6">
    <location>
        <begin position="299"/>
        <end position="317"/>
    </location>
</feature>
<feature type="transmembrane region" description="Helical" evidence="6">
    <location>
        <begin position="122"/>
        <end position="140"/>
    </location>
</feature>
<evidence type="ECO:0000256" key="2">
    <source>
        <dbReference type="ARBA" id="ARBA00022475"/>
    </source>
</evidence>
<feature type="transmembrane region" description="Helical" evidence="6">
    <location>
        <begin position="323"/>
        <end position="345"/>
    </location>
</feature>
<dbReference type="EMBL" id="RBWW01000002">
    <property type="protein sequence ID" value="RKS78337.1"/>
    <property type="molecule type" value="Genomic_DNA"/>
</dbReference>
<keyword evidence="4 6" id="KW-1133">Transmembrane helix</keyword>
<feature type="transmembrane region" description="Helical" evidence="6">
    <location>
        <begin position="223"/>
        <end position="247"/>
    </location>
</feature>
<evidence type="ECO:0000256" key="4">
    <source>
        <dbReference type="ARBA" id="ARBA00022989"/>
    </source>
</evidence>
<reference evidence="8 9" key="1">
    <citation type="submission" date="2018-10" db="EMBL/GenBank/DDBJ databases">
        <title>Genomic Encyclopedia of Archaeal and Bacterial Type Strains, Phase II (KMG-II): from individual species to whole genera.</title>
        <authorList>
            <person name="Goeker M."/>
        </authorList>
    </citation>
    <scope>NUCLEOTIDE SEQUENCE [LARGE SCALE GENOMIC DNA]</scope>
    <source>
        <strain evidence="8 9">DSM 11927</strain>
    </source>
</reference>
<dbReference type="SUPFAM" id="SSF103473">
    <property type="entry name" value="MFS general substrate transporter"/>
    <property type="match status" value="1"/>
</dbReference>
<dbReference type="PANTHER" id="PTHR43124:SF3">
    <property type="entry name" value="CHLORAMPHENICOL EFFLUX PUMP RV0191"/>
    <property type="match status" value="1"/>
</dbReference>
<keyword evidence="2" id="KW-1003">Cell membrane</keyword>
<evidence type="ECO:0000256" key="1">
    <source>
        <dbReference type="ARBA" id="ARBA00004651"/>
    </source>
</evidence>
<proteinExistence type="predicted"/>
<dbReference type="Proteomes" id="UP000268233">
    <property type="component" value="Unassembled WGS sequence"/>
</dbReference>
<feature type="transmembrane region" description="Helical" evidence="6">
    <location>
        <begin position="259"/>
        <end position="279"/>
    </location>
</feature>
<dbReference type="InterPro" id="IPR011701">
    <property type="entry name" value="MFS"/>
</dbReference>
<evidence type="ECO:0000313" key="8">
    <source>
        <dbReference type="EMBL" id="RKS78337.1"/>
    </source>
</evidence>
<dbReference type="PANTHER" id="PTHR43124">
    <property type="entry name" value="PURINE EFFLUX PUMP PBUE"/>
    <property type="match status" value="1"/>
</dbReference>
<feature type="transmembrane region" description="Helical" evidence="6">
    <location>
        <begin position="388"/>
        <end position="406"/>
    </location>
</feature>
<keyword evidence="3 6" id="KW-0812">Transmembrane</keyword>
<dbReference type="RefSeq" id="WP_121304181.1">
    <property type="nucleotide sequence ID" value="NZ_RBWW01000002.1"/>
</dbReference>
<evidence type="ECO:0000313" key="9">
    <source>
        <dbReference type="Proteomes" id="UP000268233"/>
    </source>
</evidence>
<feature type="transmembrane region" description="Helical" evidence="6">
    <location>
        <begin position="92"/>
        <end position="110"/>
    </location>
</feature>
<keyword evidence="9" id="KW-1185">Reference proteome</keyword>
<evidence type="ECO:0000259" key="7">
    <source>
        <dbReference type="PROSITE" id="PS50850"/>
    </source>
</evidence>
<sequence>MTPQATDSDISETTAESPVRTANSTWWLVAGTSLISMGLAAYEIVPASVTPLIRESLQVGPTAVGLVVGVMFGTAVVVSLPVGAVLDRTDSRTAMALAVGILVIAGVWGWRAGRRGQYESILASRALGGAAYVVVWNAGIDMVSRAVDGSHRATAVGIFTASGPVGFALGQGTGPLIAHRFGWPAVFLAFIVPAIVGLAVFWPASHGHGGSRGDAPSLREFGAVLRSPSVWLVGVLGFLGYALYLFVNSWGSSYLTQGLGFSLAVSGLVVAVFPAVGVVSRISGGLISDRVFDGRRRPVVLWSFGLAAPLLLGFTQFRSLALLVAVLLLIGFAVQLTLGLSFTYVRELVDPRVAATAVAFQTSIGLAGAFVAPIVGGAVVNRAGFEPAFLLAGAVAIAGIVVAWQAPEPGRQ</sequence>
<evidence type="ECO:0000256" key="5">
    <source>
        <dbReference type="ARBA" id="ARBA00023136"/>
    </source>
</evidence>
<accession>A0A495QW84</accession>
<dbReference type="InterPro" id="IPR036259">
    <property type="entry name" value="MFS_trans_sf"/>
</dbReference>
<keyword evidence="5 6" id="KW-0472">Membrane</keyword>
<protein>
    <submittedName>
        <fullName evidence="8">Putative MFS family arabinose efflux permease</fullName>
    </submittedName>
</protein>
<evidence type="ECO:0000256" key="6">
    <source>
        <dbReference type="SAM" id="Phobius"/>
    </source>
</evidence>
<feature type="transmembrane region" description="Helical" evidence="6">
    <location>
        <begin position="24"/>
        <end position="42"/>
    </location>
</feature>
<dbReference type="Pfam" id="PF07690">
    <property type="entry name" value="MFS_1"/>
    <property type="match status" value="1"/>
</dbReference>
<dbReference type="GO" id="GO:0022857">
    <property type="term" value="F:transmembrane transporter activity"/>
    <property type="evidence" value="ECO:0007669"/>
    <property type="project" value="InterPro"/>
</dbReference>
<dbReference type="InterPro" id="IPR050189">
    <property type="entry name" value="MFS_Efflux_Transporters"/>
</dbReference>
<dbReference type="Gene3D" id="1.20.1250.20">
    <property type="entry name" value="MFS general substrate transporter like domains"/>
    <property type="match status" value="2"/>
</dbReference>
<evidence type="ECO:0000256" key="3">
    <source>
        <dbReference type="ARBA" id="ARBA00022692"/>
    </source>
</evidence>
<comment type="caution">
    <text evidence="8">The sequence shown here is derived from an EMBL/GenBank/DDBJ whole genome shotgun (WGS) entry which is preliminary data.</text>
</comment>